<gene>
    <name evidence="7" type="ORF">CC84DRAFT_1163419</name>
</gene>
<sequence length="257" mass="28954">MASHKLPEGFLSGPAPALKKTTIDFAKEGIPAYAGMYAVVLDGLLSSEECSQLISLAEATTAGRWERAMINVGDGQQELYEEVRKCGRIIWDSRELMEKLWARILRDVPEILEIKDWPDVTGWGRRDVTWVATRLNERARFLKYVGGEYFKAHEDGMYITPIGTERSFFTLHLYLNDAVGKDGKAQLKGGATTFHNRFMDPELDLHVLPKCGRVLIFQHEGLLHSGQDVERGTKYTMRTDIMYAVEGELGEGPEGGW</sequence>
<evidence type="ECO:0000256" key="1">
    <source>
        <dbReference type="ARBA" id="ARBA00001961"/>
    </source>
</evidence>
<dbReference type="GO" id="GO:0005506">
    <property type="term" value="F:iron ion binding"/>
    <property type="evidence" value="ECO:0007669"/>
    <property type="project" value="InterPro"/>
</dbReference>
<evidence type="ECO:0000313" key="7">
    <source>
        <dbReference type="EMBL" id="OAG07198.1"/>
    </source>
</evidence>
<organism evidence="7 8">
    <name type="scientific">Paraphaeosphaeria sporulosa</name>
    <dbReference type="NCBI Taxonomy" id="1460663"/>
    <lineage>
        <taxon>Eukaryota</taxon>
        <taxon>Fungi</taxon>
        <taxon>Dikarya</taxon>
        <taxon>Ascomycota</taxon>
        <taxon>Pezizomycotina</taxon>
        <taxon>Dothideomycetes</taxon>
        <taxon>Pleosporomycetidae</taxon>
        <taxon>Pleosporales</taxon>
        <taxon>Massarineae</taxon>
        <taxon>Didymosphaeriaceae</taxon>
        <taxon>Paraphaeosphaeria</taxon>
    </lineage>
</organism>
<keyword evidence="2" id="KW-0479">Metal-binding</keyword>
<evidence type="ECO:0000259" key="6">
    <source>
        <dbReference type="SMART" id="SM00702"/>
    </source>
</evidence>
<keyword evidence="5" id="KW-0408">Iron</keyword>
<dbReference type="Proteomes" id="UP000077069">
    <property type="component" value="Unassembled WGS sequence"/>
</dbReference>
<dbReference type="Pfam" id="PF13640">
    <property type="entry name" value="2OG-FeII_Oxy_3"/>
    <property type="match status" value="1"/>
</dbReference>
<dbReference type="GO" id="GO:0004656">
    <property type="term" value="F:procollagen-proline 4-dioxygenase activity"/>
    <property type="evidence" value="ECO:0007669"/>
    <property type="project" value="TreeGrafter"/>
</dbReference>
<dbReference type="GeneID" id="28761744"/>
<dbReference type="GO" id="GO:0031418">
    <property type="term" value="F:L-ascorbic acid binding"/>
    <property type="evidence" value="ECO:0007669"/>
    <property type="project" value="InterPro"/>
</dbReference>
<keyword evidence="3" id="KW-0223">Dioxygenase</keyword>
<feature type="domain" description="Prolyl 4-hydroxylase alpha subunit" evidence="6">
    <location>
        <begin position="36"/>
        <end position="242"/>
    </location>
</feature>
<dbReference type="RefSeq" id="XP_018037563.1">
    <property type="nucleotide sequence ID" value="XM_018178258.1"/>
</dbReference>
<evidence type="ECO:0000256" key="4">
    <source>
        <dbReference type="ARBA" id="ARBA00023002"/>
    </source>
</evidence>
<comment type="cofactor">
    <cofactor evidence="1">
        <name>L-ascorbate</name>
        <dbReference type="ChEBI" id="CHEBI:38290"/>
    </cofactor>
</comment>
<dbReference type="InterPro" id="IPR006620">
    <property type="entry name" value="Pro_4_hyd_alph"/>
</dbReference>
<reference evidence="7 8" key="1">
    <citation type="submission" date="2016-05" db="EMBL/GenBank/DDBJ databases">
        <title>Comparative analysis of secretome profiles of manganese(II)-oxidizing ascomycete fungi.</title>
        <authorList>
            <consortium name="DOE Joint Genome Institute"/>
            <person name="Zeiner C.A."/>
            <person name="Purvine S.O."/>
            <person name="Zink E.M."/>
            <person name="Wu S."/>
            <person name="Pasa-Tolic L."/>
            <person name="Chaput D.L."/>
            <person name="Haridas S."/>
            <person name="Grigoriev I.V."/>
            <person name="Santelli C.M."/>
            <person name="Hansel C.M."/>
        </authorList>
    </citation>
    <scope>NUCLEOTIDE SEQUENCE [LARGE SCALE GENOMIC DNA]</scope>
    <source>
        <strain evidence="7 8">AP3s5-JAC2a</strain>
    </source>
</reference>
<dbReference type="GO" id="GO:0005783">
    <property type="term" value="C:endoplasmic reticulum"/>
    <property type="evidence" value="ECO:0007669"/>
    <property type="project" value="TreeGrafter"/>
</dbReference>
<evidence type="ECO:0000313" key="8">
    <source>
        <dbReference type="Proteomes" id="UP000077069"/>
    </source>
</evidence>
<dbReference type="OrthoDB" id="69177at2759"/>
<dbReference type="EMBL" id="KV441551">
    <property type="protein sequence ID" value="OAG07198.1"/>
    <property type="molecule type" value="Genomic_DNA"/>
</dbReference>
<proteinExistence type="predicted"/>
<protein>
    <recommendedName>
        <fullName evidence="6">Prolyl 4-hydroxylase alpha subunit domain-containing protein</fullName>
    </recommendedName>
</protein>
<evidence type="ECO:0000256" key="2">
    <source>
        <dbReference type="ARBA" id="ARBA00022723"/>
    </source>
</evidence>
<dbReference type="STRING" id="1460663.A0A177CK00"/>
<keyword evidence="8" id="KW-1185">Reference proteome</keyword>
<dbReference type="Gene3D" id="2.60.120.620">
    <property type="entry name" value="q2cbj1_9rhob like domain"/>
    <property type="match status" value="1"/>
</dbReference>
<accession>A0A177CK00</accession>
<keyword evidence="4" id="KW-0560">Oxidoreductase</keyword>
<dbReference type="AlphaFoldDB" id="A0A177CK00"/>
<evidence type="ECO:0000256" key="5">
    <source>
        <dbReference type="ARBA" id="ARBA00023004"/>
    </source>
</evidence>
<evidence type="ECO:0000256" key="3">
    <source>
        <dbReference type="ARBA" id="ARBA00022964"/>
    </source>
</evidence>
<dbReference type="PANTHER" id="PTHR10869:SF241">
    <property type="entry name" value="FE2OG DIOXYGENASE DOMAIN-CONTAINING PROTEIN"/>
    <property type="match status" value="1"/>
</dbReference>
<dbReference type="InParanoid" id="A0A177CK00"/>
<dbReference type="InterPro" id="IPR044862">
    <property type="entry name" value="Pro_4_hyd_alph_FE2OG_OXY"/>
</dbReference>
<dbReference type="PANTHER" id="PTHR10869">
    <property type="entry name" value="PROLYL 4-HYDROXYLASE ALPHA SUBUNIT"/>
    <property type="match status" value="1"/>
</dbReference>
<dbReference type="SMART" id="SM00702">
    <property type="entry name" value="P4Hc"/>
    <property type="match status" value="1"/>
</dbReference>
<name>A0A177CK00_9PLEO</name>
<dbReference type="InterPro" id="IPR045054">
    <property type="entry name" value="P4HA-like"/>
</dbReference>